<evidence type="ECO:0000313" key="2">
    <source>
        <dbReference type="EMBL" id="KDR79016.1"/>
    </source>
</evidence>
<sequence length="1013" mass="114554">MAQSLGAQPEPKGWLNRDEQGASESTLFGVPFETSLCTTSCPERQSDNLEISLTTVSNPSNVDPRAKALPSSKRSSLTSNSDNPLALIATLKQKLSPHTSDEILSIADIISLYKKASQQSLLHHIGGEQFTTLLSLCGNLSLPLTEGKLAYGSLLAPRFQLQFAKSKLWSFVLKIGEDMERLGFELSTEDRYWVIQACLAQAKGTIGENSHPALARARSQYQHVKNMTNDPDLHLPYLKALILSGNLALVQEGIQHLCAVLDRVPDPHPRFPELLWETILWHASDLPTDSKEKLSQTSFNRMSVYPRPSSFGVIAASTLTPGFDFQGVLRVQHLSASFATTLFPCYCLFHPESLSHWAIQQARQALAPNLPLDIRWNNLILLANSRSPESFPVKYQLSSTAAPDSGNSLWRATLILESMSKQLSHASPNFGNLCQAVQNIARPLWKMFLTAKHDDQPTDVNRAYVSAFLRIAAKSFDEQLKGACFLFVQSTGLWHHSWNNAQVVDNITAYIIASVAIDGRDWPRIYSSILDLVPDINWQAGVTDLLLWHYSSENIDIAYDLYVHGLGAGIDVSPRALRRLFTGLVANHRWTIVASLFDHPTTSRNQAELLFRESLRLFQVQRYQYADVGFVKVLSRVACKLYEQEPPPPSLKYPIRYFLSIMIWTQNTSKLVKLVKDIHQTSPELFTIRLVHRLVRQLIRRRELSNAFRLFRIFYGTGGTSVSRSLDGIRRLLMHKFSKVGAFKLARRLSRSNKQVAMLSKRNRGALTCAVGRRMLPSPLLYLQRIRVVLTNTNDDGPTIREAVSSLIRAKRFYAARKLYAKYHSFLDQNTSTAIGNIILHGPMHDHEFRHGRLVRHILRTKDVLSSDYGFVPDRATVNIVLKAFLRWKTMLDTSKVRHLFDKMVHGGYPVPEQFRRKHGVPFNSPPGSLEGLSLPPSSVHISFSKHIRPLYKMFIKALYIRNDVSGAKTVVGILKEVEIQEMREREKRSRARREGIIKKRMRESKKRAEACS</sequence>
<feature type="compositionally biased region" description="Polar residues" evidence="1">
    <location>
        <begin position="52"/>
        <end position="61"/>
    </location>
</feature>
<feature type="region of interest" description="Disordered" evidence="1">
    <location>
        <begin position="52"/>
        <end position="80"/>
    </location>
</feature>
<feature type="region of interest" description="Disordered" evidence="1">
    <location>
        <begin position="986"/>
        <end position="1013"/>
    </location>
</feature>
<feature type="region of interest" description="Disordered" evidence="1">
    <location>
        <begin position="1"/>
        <end position="20"/>
    </location>
</feature>
<organism evidence="2 3">
    <name type="scientific">Galerina marginata (strain CBS 339.88)</name>
    <dbReference type="NCBI Taxonomy" id="685588"/>
    <lineage>
        <taxon>Eukaryota</taxon>
        <taxon>Fungi</taxon>
        <taxon>Dikarya</taxon>
        <taxon>Basidiomycota</taxon>
        <taxon>Agaricomycotina</taxon>
        <taxon>Agaricomycetes</taxon>
        <taxon>Agaricomycetidae</taxon>
        <taxon>Agaricales</taxon>
        <taxon>Agaricineae</taxon>
        <taxon>Strophariaceae</taxon>
        <taxon>Galerina</taxon>
    </lineage>
</organism>
<dbReference type="HOGENOM" id="CLU_295789_0_0_1"/>
<accession>A0A067T7C6</accession>
<proteinExistence type="predicted"/>
<evidence type="ECO:0000313" key="3">
    <source>
        <dbReference type="Proteomes" id="UP000027222"/>
    </source>
</evidence>
<dbReference type="STRING" id="685588.A0A067T7C6"/>
<dbReference type="OrthoDB" id="2592092at2759"/>
<reference evidence="3" key="1">
    <citation type="journal article" date="2014" name="Proc. Natl. Acad. Sci. U.S.A.">
        <title>Extensive sampling of basidiomycete genomes demonstrates inadequacy of the white-rot/brown-rot paradigm for wood decay fungi.</title>
        <authorList>
            <person name="Riley R."/>
            <person name="Salamov A.A."/>
            <person name="Brown D.W."/>
            <person name="Nagy L.G."/>
            <person name="Floudas D."/>
            <person name="Held B.W."/>
            <person name="Levasseur A."/>
            <person name="Lombard V."/>
            <person name="Morin E."/>
            <person name="Otillar R."/>
            <person name="Lindquist E.A."/>
            <person name="Sun H."/>
            <person name="LaButti K.M."/>
            <person name="Schmutz J."/>
            <person name="Jabbour D."/>
            <person name="Luo H."/>
            <person name="Baker S.E."/>
            <person name="Pisabarro A.G."/>
            <person name="Walton J.D."/>
            <person name="Blanchette R.A."/>
            <person name="Henrissat B."/>
            <person name="Martin F."/>
            <person name="Cullen D."/>
            <person name="Hibbett D.S."/>
            <person name="Grigoriev I.V."/>
        </authorList>
    </citation>
    <scope>NUCLEOTIDE SEQUENCE [LARGE SCALE GENOMIC DNA]</scope>
    <source>
        <strain evidence="3">CBS 339.88</strain>
    </source>
</reference>
<evidence type="ECO:0000256" key="1">
    <source>
        <dbReference type="SAM" id="MobiDB-lite"/>
    </source>
</evidence>
<gene>
    <name evidence="2" type="ORF">GALMADRAFT_224268</name>
</gene>
<dbReference type="Proteomes" id="UP000027222">
    <property type="component" value="Unassembled WGS sequence"/>
</dbReference>
<name>A0A067T7C6_GALM3</name>
<dbReference type="AlphaFoldDB" id="A0A067T7C6"/>
<feature type="compositionally biased region" description="Basic and acidic residues" evidence="1">
    <location>
        <begin position="986"/>
        <end position="998"/>
    </location>
</feature>
<keyword evidence="3" id="KW-1185">Reference proteome</keyword>
<protein>
    <submittedName>
        <fullName evidence="2">Uncharacterized protein</fullName>
    </submittedName>
</protein>
<dbReference type="EMBL" id="KL142374">
    <property type="protein sequence ID" value="KDR79016.1"/>
    <property type="molecule type" value="Genomic_DNA"/>
</dbReference>